<proteinExistence type="predicted"/>
<dbReference type="EMBL" id="JAGFNK010000253">
    <property type="protein sequence ID" value="KAI9455293.1"/>
    <property type="molecule type" value="Genomic_DNA"/>
</dbReference>
<accession>A0ACC0U113</accession>
<evidence type="ECO:0000313" key="1">
    <source>
        <dbReference type="EMBL" id="KAI9455293.1"/>
    </source>
</evidence>
<sequence length="217" mass="24663">MASQDQETPVSINPAPSKRWSQFYAALQLAIQRAAHKWTFQDFSECFPLWCEEQPNGAEGVFNTVSSFIETHIVNNTNKLFGQYDVQTNVDTLHQAVTEARARRQRGGESAAGASGADIWRPDLQPRAAVRARTVPTLERERDSLRARLSEVRPENMELYRETRENVAAQERADAKTAEIFAFFDEIYARWKELPLEDIQAWTLLVAETQSAIKPPP</sequence>
<gene>
    <name evidence="1" type="ORF">F5148DRAFT_984784</name>
</gene>
<evidence type="ECO:0000313" key="2">
    <source>
        <dbReference type="Proteomes" id="UP001207468"/>
    </source>
</evidence>
<name>A0ACC0U113_9AGAM</name>
<reference evidence="1" key="1">
    <citation type="submission" date="2021-03" db="EMBL/GenBank/DDBJ databases">
        <title>Evolutionary priming and transition to the ectomycorrhizal habit in an iconic lineage of mushroom-forming fungi: is preadaptation a requirement?</title>
        <authorList>
            <consortium name="DOE Joint Genome Institute"/>
            <person name="Looney B.P."/>
            <person name="Miyauchi S."/>
            <person name="Morin E."/>
            <person name="Drula E."/>
            <person name="Courty P.E."/>
            <person name="Chicoki N."/>
            <person name="Fauchery L."/>
            <person name="Kohler A."/>
            <person name="Kuo A."/>
            <person name="LaButti K."/>
            <person name="Pangilinan J."/>
            <person name="Lipzen A."/>
            <person name="Riley R."/>
            <person name="Andreopoulos W."/>
            <person name="He G."/>
            <person name="Johnson J."/>
            <person name="Barry K.W."/>
            <person name="Grigoriev I.V."/>
            <person name="Nagy L."/>
            <person name="Hibbett D."/>
            <person name="Henrissat B."/>
            <person name="Matheny P.B."/>
            <person name="Labbe J."/>
            <person name="Martin A.F."/>
        </authorList>
    </citation>
    <scope>NUCLEOTIDE SEQUENCE</scope>
    <source>
        <strain evidence="1">BPL698</strain>
    </source>
</reference>
<comment type="caution">
    <text evidence="1">The sequence shown here is derived from an EMBL/GenBank/DDBJ whole genome shotgun (WGS) entry which is preliminary data.</text>
</comment>
<protein>
    <submittedName>
        <fullName evidence="1">Uncharacterized protein</fullName>
    </submittedName>
</protein>
<organism evidence="1 2">
    <name type="scientific">Russula earlei</name>
    <dbReference type="NCBI Taxonomy" id="71964"/>
    <lineage>
        <taxon>Eukaryota</taxon>
        <taxon>Fungi</taxon>
        <taxon>Dikarya</taxon>
        <taxon>Basidiomycota</taxon>
        <taxon>Agaricomycotina</taxon>
        <taxon>Agaricomycetes</taxon>
        <taxon>Russulales</taxon>
        <taxon>Russulaceae</taxon>
        <taxon>Russula</taxon>
    </lineage>
</organism>
<dbReference type="Proteomes" id="UP001207468">
    <property type="component" value="Unassembled WGS sequence"/>
</dbReference>
<keyword evidence="2" id="KW-1185">Reference proteome</keyword>